<dbReference type="PROSITE" id="PS50076">
    <property type="entry name" value="DNAJ_2"/>
    <property type="match status" value="1"/>
</dbReference>
<dbReference type="FunFam" id="1.20.1280.20:FF:000002">
    <property type="entry name" value="HscB mitochondrial iron-sulfur cluster co-chaperone"/>
    <property type="match status" value="1"/>
</dbReference>
<dbReference type="InterPro" id="IPR004640">
    <property type="entry name" value="HscB"/>
</dbReference>
<accession>A0ABD1JZJ4</accession>
<dbReference type="Gene3D" id="1.10.287.110">
    <property type="entry name" value="DnaJ domain"/>
    <property type="match status" value="1"/>
</dbReference>
<name>A0ABD1JZJ4_9TELE</name>
<sequence length="275" mass="31536">MLASQKLSRFCCVYWLRCVRKIYGNGYGLFKPTPLVTFNLDLVEQRSYIRNLSHHDSESQAVKYLHLMTRRRCASSVRRKCWSCGTSAPSFFCPACKVVQPPAKISYFEIMDCDQTFTLDTQRLQRTYLQLQRSLHPDNFSQKTLTEQAHSAEQSALVNKAYRTLLKPLSRGLYMLELKGMHLEEGADIAADPRLLMEVMEINESLAEARSEEEVNSIGRSMRERLKELTEQINTTLKEGDLQSAKGLLAQMKYFANIEEKVKSKLSQFADNAQA</sequence>
<protein>
    <recommendedName>
        <fullName evidence="7">J domain-containing protein</fullName>
    </recommendedName>
</protein>
<dbReference type="HAMAP" id="MF_00682">
    <property type="entry name" value="HscB"/>
    <property type="match status" value="1"/>
</dbReference>
<dbReference type="Pfam" id="PF07743">
    <property type="entry name" value="HSCB_C"/>
    <property type="match status" value="1"/>
</dbReference>
<evidence type="ECO:0000256" key="4">
    <source>
        <dbReference type="ARBA" id="ARBA00022490"/>
    </source>
</evidence>
<evidence type="ECO:0000256" key="1">
    <source>
        <dbReference type="ARBA" id="ARBA00004173"/>
    </source>
</evidence>
<dbReference type="InterPro" id="IPR009073">
    <property type="entry name" value="HscB_oligo_C"/>
</dbReference>
<evidence type="ECO:0000259" key="7">
    <source>
        <dbReference type="PROSITE" id="PS50076"/>
    </source>
</evidence>
<gene>
    <name evidence="8" type="ORF">ACEWY4_012071</name>
</gene>
<dbReference type="GO" id="GO:0005739">
    <property type="term" value="C:mitochondrion"/>
    <property type="evidence" value="ECO:0007669"/>
    <property type="project" value="UniProtKB-SubCell"/>
</dbReference>
<evidence type="ECO:0000313" key="9">
    <source>
        <dbReference type="Proteomes" id="UP001591681"/>
    </source>
</evidence>
<organism evidence="8 9">
    <name type="scientific">Coilia grayii</name>
    <name type="common">Gray's grenadier anchovy</name>
    <dbReference type="NCBI Taxonomy" id="363190"/>
    <lineage>
        <taxon>Eukaryota</taxon>
        <taxon>Metazoa</taxon>
        <taxon>Chordata</taxon>
        <taxon>Craniata</taxon>
        <taxon>Vertebrata</taxon>
        <taxon>Euteleostomi</taxon>
        <taxon>Actinopterygii</taxon>
        <taxon>Neopterygii</taxon>
        <taxon>Teleostei</taxon>
        <taxon>Clupei</taxon>
        <taxon>Clupeiformes</taxon>
        <taxon>Clupeoidei</taxon>
        <taxon>Engraulidae</taxon>
        <taxon>Coilinae</taxon>
        <taxon>Coilia</taxon>
    </lineage>
</organism>
<dbReference type="AlphaFoldDB" id="A0ABD1JZJ4"/>
<dbReference type="PANTHER" id="PTHR14021:SF15">
    <property type="entry name" value="IRON-SULFUR CLUSTER CO-CHAPERONE PROTEIN HSCB"/>
    <property type="match status" value="1"/>
</dbReference>
<comment type="caution">
    <text evidence="8">The sequence shown here is derived from an EMBL/GenBank/DDBJ whole genome shotgun (WGS) entry which is preliminary data.</text>
</comment>
<keyword evidence="9" id="KW-1185">Reference proteome</keyword>
<comment type="similarity">
    <text evidence="3">Belongs to the HscB family.</text>
</comment>
<dbReference type="InterPro" id="IPR036386">
    <property type="entry name" value="HscB_C_sf"/>
</dbReference>
<comment type="subcellular location">
    <subcellularLocation>
        <location evidence="2">Cytoplasm</location>
    </subcellularLocation>
    <subcellularLocation>
        <location evidence="1">Mitochondrion</location>
    </subcellularLocation>
</comment>
<proteinExistence type="inferred from homology"/>
<dbReference type="NCBIfam" id="TIGR00714">
    <property type="entry name" value="hscB"/>
    <property type="match status" value="1"/>
</dbReference>
<dbReference type="SUPFAM" id="SSF46565">
    <property type="entry name" value="Chaperone J-domain"/>
    <property type="match status" value="1"/>
</dbReference>
<evidence type="ECO:0000256" key="5">
    <source>
        <dbReference type="ARBA" id="ARBA00023128"/>
    </source>
</evidence>
<evidence type="ECO:0000313" key="8">
    <source>
        <dbReference type="EMBL" id="KAL2092273.1"/>
    </source>
</evidence>
<evidence type="ECO:0000256" key="3">
    <source>
        <dbReference type="ARBA" id="ARBA00010476"/>
    </source>
</evidence>
<dbReference type="EMBL" id="JBHFQA010000010">
    <property type="protein sequence ID" value="KAL2092273.1"/>
    <property type="molecule type" value="Genomic_DNA"/>
</dbReference>
<evidence type="ECO:0000256" key="2">
    <source>
        <dbReference type="ARBA" id="ARBA00004496"/>
    </source>
</evidence>
<dbReference type="SMART" id="SM00271">
    <property type="entry name" value="DnaJ"/>
    <property type="match status" value="1"/>
</dbReference>
<keyword evidence="5" id="KW-0496">Mitochondrion</keyword>
<dbReference type="Proteomes" id="UP001591681">
    <property type="component" value="Unassembled WGS sequence"/>
</dbReference>
<dbReference type="SUPFAM" id="SSF47144">
    <property type="entry name" value="HSC20 (HSCB), C-terminal oligomerisation domain"/>
    <property type="match status" value="1"/>
</dbReference>
<dbReference type="InterPro" id="IPR001623">
    <property type="entry name" value="DnaJ_domain"/>
</dbReference>
<keyword evidence="6" id="KW-0143">Chaperone</keyword>
<feature type="domain" description="J" evidence="7">
    <location>
        <begin position="106"/>
        <end position="178"/>
    </location>
</feature>
<reference evidence="8 9" key="1">
    <citation type="submission" date="2024-09" db="EMBL/GenBank/DDBJ databases">
        <title>A chromosome-level genome assembly of Gray's grenadier anchovy, Coilia grayii.</title>
        <authorList>
            <person name="Fu Z."/>
        </authorList>
    </citation>
    <scope>NUCLEOTIDE SEQUENCE [LARGE SCALE GENOMIC DNA]</scope>
    <source>
        <strain evidence="8">G4</strain>
        <tissue evidence="8">Muscle</tissue>
    </source>
</reference>
<dbReference type="PANTHER" id="PTHR14021">
    <property type="entry name" value="IRON-SULFUR CLUSTER CO-CHAPERONE PROTEIN HSCB"/>
    <property type="match status" value="1"/>
</dbReference>
<dbReference type="InterPro" id="IPR036869">
    <property type="entry name" value="J_dom_sf"/>
</dbReference>
<dbReference type="Gene3D" id="1.20.1280.20">
    <property type="entry name" value="HscB, C-terminal domain"/>
    <property type="match status" value="1"/>
</dbReference>
<evidence type="ECO:0000256" key="6">
    <source>
        <dbReference type="ARBA" id="ARBA00023186"/>
    </source>
</evidence>
<keyword evidence="4" id="KW-0963">Cytoplasm</keyword>